<comment type="caution">
    <text evidence="2">The sequence shown here is derived from an EMBL/GenBank/DDBJ whole genome shotgun (WGS) entry which is preliminary data.</text>
</comment>
<accession>A0A9D5JY64</accession>
<dbReference type="InterPro" id="IPR055245">
    <property type="entry name" value="HTH_proteobacteria"/>
</dbReference>
<sequence>MTSRKLPRTFIEYCKSITAKRAKTVLDHLLKHGQITTEELKDIYGYNHPPRAIRDVRELGIPIETFRVEGSDRRKIAAYRFGDPQRIRFRKLQGRTALSKDLKRQLIEKDGEQCAIYLEVFEESELQIDHRIPYEIAGDNAATDLVLDDFMLLSPSANRAKSWACEHCVNWQELKDVAICKTCYWAYPDNYFHVAMRPIRRIDIIWQGEEVKIYERLKQKTLELQKDIPAYVKEIIEKTLQ</sequence>
<dbReference type="Proteomes" id="UP000649604">
    <property type="component" value="Unassembled WGS sequence"/>
</dbReference>
<evidence type="ECO:0000313" key="2">
    <source>
        <dbReference type="EMBL" id="MBD3326290.1"/>
    </source>
</evidence>
<feature type="domain" description="Winged helix-turn-helix" evidence="1">
    <location>
        <begin position="23"/>
        <end position="82"/>
    </location>
</feature>
<evidence type="ECO:0000313" key="3">
    <source>
        <dbReference type="Proteomes" id="UP000649604"/>
    </source>
</evidence>
<dbReference type="EMBL" id="WJJP01000556">
    <property type="protein sequence ID" value="MBD3326290.1"/>
    <property type="molecule type" value="Genomic_DNA"/>
</dbReference>
<dbReference type="InterPro" id="IPR003615">
    <property type="entry name" value="HNH_nuc"/>
</dbReference>
<name>A0A9D5JY64_9BACT</name>
<dbReference type="AlphaFoldDB" id="A0A9D5JY64"/>
<keyword evidence="2" id="KW-0378">Hydrolase</keyword>
<dbReference type="CDD" id="cd00085">
    <property type="entry name" value="HNHc"/>
    <property type="match status" value="1"/>
</dbReference>
<proteinExistence type="predicted"/>
<keyword evidence="2" id="KW-0255">Endonuclease</keyword>
<keyword evidence="2" id="KW-0540">Nuclease</keyword>
<reference evidence="2" key="1">
    <citation type="submission" date="2019-11" db="EMBL/GenBank/DDBJ databases">
        <title>Microbial mats filling the niche in hypersaline microbial mats.</title>
        <authorList>
            <person name="Wong H.L."/>
            <person name="Macleod F.I."/>
            <person name="White R.A. III"/>
            <person name="Burns B.P."/>
        </authorList>
    </citation>
    <scope>NUCLEOTIDE SEQUENCE</scope>
    <source>
        <strain evidence="2">Rbin_158</strain>
    </source>
</reference>
<organism evidence="2 3">
    <name type="scientific">candidate division KSB3 bacterium</name>
    <dbReference type="NCBI Taxonomy" id="2044937"/>
    <lineage>
        <taxon>Bacteria</taxon>
        <taxon>candidate division KSB3</taxon>
    </lineage>
</organism>
<gene>
    <name evidence="2" type="ORF">GF339_17020</name>
</gene>
<protein>
    <submittedName>
        <fullName evidence="2">HNH endonuclease</fullName>
    </submittedName>
</protein>
<evidence type="ECO:0000259" key="1">
    <source>
        <dbReference type="Pfam" id="PF14090"/>
    </source>
</evidence>
<dbReference type="Pfam" id="PF14090">
    <property type="entry name" value="HTH_39"/>
    <property type="match status" value="1"/>
</dbReference>
<dbReference type="GO" id="GO:0004519">
    <property type="term" value="F:endonuclease activity"/>
    <property type="evidence" value="ECO:0007669"/>
    <property type="project" value="UniProtKB-KW"/>
</dbReference>